<feature type="transmembrane region" description="Helical" evidence="2">
    <location>
        <begin position="28"/>
        <end position="50"/>
    </location>
</feature>
<sequence>MRRLWPLLASGIFVAVLAQTGLGLGQWPILALLASAVVVAVVASGSLSFGEDSTSQPSEKATSLEALKQRYVAGEIDDVEFERKLETLFENETVSDVERSLRRETDATDDRESSPETVETEPRAEDTHPERRKSRPSGRCGSRRRSCR</sequence>
<evidence type="ECO:0000259" key="3">
    <source>
        <dbReference type="Pfam" id="PF09851"/>
    </source>
</evidence>
<evidence type="ECO:0000256" key="1">
    <source>
        <dbReference type="SAM" id="MobiDB-lite"/>
    </source>
</evidence>
<keyword evidence="2" id="KW-0812">Transmembrane</keyword>
<feature type="compositionally biased region" description="Basic residues" evidence="1">
    <location>
        <begin position="130"/>
        <end position="148"/>
    </location>
</feature>
<evidence type="ECO:0000313" key="4">
    <source>
        <dbReference type="EMBL" id="APE94991.1"/>
    </source>
</evidence>
<evidence type="ECO:0000313" key="5">
    <source>
        <dbReference type="Proteomes" id="UP000186165"/>
    </source>
</evidence>
<proteinExistence type="predicted"/>
<feature type="compositionally biased region" description="Basic and acidic residues" evidence="1">
    <location>
        <begin position="96"/>
        <end position="129"/>
    </location>
</feature>
<name>A0A1J1AB76_9EURY</name>
<protein>
    <recommendedName>
        <fullName evidence="3">SHOCT domain-containing protein</fullName>
    </recommendedName>
</protein>
<gene>
    <name evidence="4" type="ORF">HSR6_0529</name>
</gene>
<keyword evidence="2" id="KW-0472">Membrane</keyword>
<dbReference type="OrthoDB" id="53394at2157"/>
<feature type="domain" description="SHOCT" evidence="3">
    <location>
        <begin position="63"/>
        <end position="88"/>
    </location>
</feature>
<dbReference type="InterPro" id="IPR018649">
    <property type="entry name" value="SHOCT"/>
</dbReference>
<organism evidence="4 5">
    <name type="scientific">Halodesulfurarchaeum formicicum</name>
    <dbReference type="NCBI Taxonomy" id="1873524"/>
    <lineage>
        <taxon>Archaea</taxon>
        <taxon>Methanobacteriati</taxon>
        <taxon>Methanobacteriota</taxon>
        <taxon>Stenosarchaea group</taxon>
        <taxon>Halobacteria</taxon>
        <taxon>Halobacteriales</taxon>
        <taxon>Halobacteriaceae</taxon>
        <taxon>Halodesulfurarchaeum</taxon>
    </lineage>
</organism>
<reference evidence="5" key="1">
    <citation type="submission" date="2016-08" db="EMBL/GenBank/DDBJ databases">
        <title>Discovery of first anaerobic lithoheterotrophic haloarchae widely represented in hypersaline habitats.</title>
        <authorList>
            <person name="Sorokin D.Y."/>
            <person name="Kublanov I.V."/>
            <person name="Roman P."/>
            <person name="Sinninghe Damste J.S."/>
            <person name="Golyshin P.N."/>
            <person name="Rojo D."/>
            <person name="Ciordia S."/>
            <person name="Mena Md.C."/>
            <person name="Ferrer M."/>
            <person name="Smedile F."/>
            <person name="Messina E."/>
            <person name="La Cono V."/>
            <person name="Yakimov M.M."/>
        </authorList>
    </citation>
    <scope>NUCLEOTIDE SEQUENCE [LARGE SCALE GENOMIC DNA]</scope>
    <source>
        <strain evidence="5">HSR6</strain>
    </source>
</reference>
<feature type="region of interest" description="Disordered" evidence="1">
    <location>
        <begin position="93"/>
        <end position="148"/>
    </location>
</feature>
<dbReference type="KEGG" id="hhsr:HSR6_0529"/>
<evidence type="ECO:0000256" key="2">
    <source>
        <dbReference type="SAM" id="Phobius"/>
    </source>
</evidence>
<keyword evidence="2" id="KW-1133">Transmembrane helix</keyword>
<dbReference type="Proteomes" id="UP000186165">
    <property type="component" value="Chromosome"/>
</dbReference>
<dbReference type="EMBL" id="CP016804">
    <property type="protein sequence ID" value="APE94991.1"/>
    <property type="molecule type" value="Genomic_DNA"/>
</dbReference>
<dbReference type="Pfam" id="PF09851">
    <property type="entry name" value="SHOCT"/>
    <property type="match status" value="1"/>
</dbReference>
<dbReference type="AlphaFoldDB" id="A0A1J1AB76"/>
<keyword evidence="5" id="KW-1185">Reference proteome</keyword>
<dbReference type="GeneID" id="30417053"/>
<accession>A0A1J1AB76</accession>
<dbReference type="RefSeq" id="WP_071932715.1">
    <property type="nucleotide sequence ID" value="NZ_CP016804.1"/>
</dbReference>